<feature type="compositionally biased region" description="Basic and acidic residues" evidence="14">
    <location>
        <begin position="610"/>
        <end position="624"/>
    </location>
</feature>
<feature type="repeat" description="ANK" evidence="13">
    <location>
        <begin position="339"/>
        <end position="371"/>
    </location>
</feature>
<feature type="repeat" description="ANK" evidence="13">
    <location>
        <begin position="372"/>
        <end position="404"/>
    </location>
</feature>
<evidence type="ECO:0000256" key="2">
    <source>
        <dbReference type="ARBA" id="ARBA00022491"/>
    </source>
</evidence>
<dbReference type="Pfam" id="PF12796">
    <property type="entry name" value="Ank_2"/>
    <property type="match status" value="1"/>
</dbReference>
<evidence type="ECO:0000256" key="9">
    <source>
        <dbReference type="ARBA" id="ARBA00023043"/>
    </source>
</evidence>
<dbReference type="Gene3D" id="3.10.260.40">
    <property type="entry name" value="BCL-6 corepressor, PCGF1 binding domain"/>
    <property type="match status" value="1"/>
</dbReference>
<dbReference type="GO" id="GO:0000122">
    <property type="term" value="P:negative regulation of transcription by RNA polymerase II"/>
    <property type="evidence" value="ECO:0007669"/>
    <property type="project" value="TreeGrafter"/>
</dbReference>
<evidence type="ECO:0000313" key="18">
    <source>
        <dbReference type="Proteomes" id="UP000233040"/>
    </source>
</evidence>
<dbReference type="Gene3D" id="1.25.40.20">
    <property type="entry name" value="Ankyrin repeat-containing domain"/>
    <property type="match status" value="1"/>
</dbReference>
<keyword evidence="4" id="KW-0597">Phosphoprotein</keyword>
<keyword evidence="7" id="KW-0156">Chromatin regulator</keyword>
<dbReference type="InterPro" id="IPR038227">
    <property type="entry name" value="PUFD_som_sf"/>
</dbReference>
<keyword evidence="2" id="KW-0678">Repressor</keyword>
<dbReference type="PANTHER" id="PTHR24117">
    <property type="entry name" value="AGAP007537-PB"/>
    <property type="match status" value="1"/>
</dbReference>
<evidence type="ECO:0000259" key="16">
    <source>
        <dbReference type="Pfam" id="PF16553"/>
    </source>
</evidence>
<evidence type="ECO:0000256" key="1">
    <source>
        <dbReference type="ARBA" id="ARBA00004123"/>
    </source>
</evidence>
<evidence type="ECO:0000256" key="11">
    <source>
        <dbReference type="ARBA" id="ARBA00023242"/>
    </source>
</evidence>
<name>A0A2K5R4Z9_CEBIM</name>
<evidence type="ECO:0000256" key="14">
    <source>
        <dbReference type="SAM" id="MobiDB-lite"/>
    </source>
</evidence>
<organism evidence="17 18">
    <name type="scientific">Cebus imitator</name>
    <name type="common">Panamanian white-faced capuchin</name>
    <name type="synonym">Cebus capucinus imitator</name>
    <dbReference type="NCBI Taxonomy" id="2715852"/>
    <lineage>
        <taxon>Eukaryota</taxon>
        <taxon>Metazoa</taxon>
        <taxon>Chordata</taxon>
        <taxon>Craniata</taxon>
        <taxon>Vertebrata</taxon>
        <taxon>Euteleostomi</taxon>
        <taxon>Mammalia</taxon>
        <taxon>Eutheria</taxon>
        <taxon>Euarchontoglires</taxon>
        <taxon>Primates</taxon>
        <taxon>Haplorrhini</taxon>
        <taxon>Platyrrhini</taxon>
        <taxon>Cebidae</taxon>
        <taxon>Cebinae</taxon>
        <taxon>Cebus</taxon>
    </lineage>
</organism>
<keyword evidence="9 13" id="KW-0040">ANK repeat</keyword>
<dbReference type="PANTHER" id="PTHR24117:SF8">
    <property type="entry name" value="BCL-6 COREPRESSOR"/>
    <property type="match status" value="1"/>
</dbReference>
<dbReference type="SUPFAM" id="SSF48403">
    <property type="entry name" value="Ankyrin repeat"/>
    <property type="match status" value="1"/>
</dbReference>
<keyword evidence="5" id="KW-0677">Repeat</keyword>
<dbReference type="Pfam" id="PF15808">
    <property type="entry name" value="BCOR"/>
    <property type="match status" value="1"/>
</dbReference>
<evidence type="ECO:0000313" key="17">
    <source>
        <dbReference type="Ensembl" id="ENSCCAP00000023213.1"/>
    </source>
</evidence>
<keyword evidence="10" id="KW-0804">Transcription</keyword>
<evidence type="ECO:0000256" key="3">
    <source>
        <dbReference type="ARBA" id="ARBA00022499"/>
    </source>
</evidence>
<dbReference type="GeneTree" id="ENSGT00940000153737"/>
<dbReference type="GO" id="GO:0003714">
    <property type="term" value="F:transcription corepressor activity"/>
    <property type="evidence" value="ECO:0007669"/>
    <property type="project" value="TreeGrafter"/>
</dbReference>
<evidence type="ECO:0000256" key="10">
    <source>
        <dbReference type="ARBA" id="ARBA00023163"/>
    </source>
</evidence>
<evidence type="ECO:0000256" key="13">
    <source>
        <dbReference type="PROSITE-ProRule" id="PRU00023"/>
    </source>
</evidence>
<dbReference type="GO" id="GO:0006325">
    <property type="term" value="P:chromatin organization"/>
    <property type="evidence" value="ECO:0007669"/>
    <property type="project" value="UniProtKB-KW"/>
</dbReference>
<keyword evidence="6" id="KW-0832">Ubl conjugation</keyword>
<feature type="region of interest" description="Disordered" evidence="14">
    <location>
        <begin position="600"/>
        <end position="624"/>
    </location>
</feature>
<proteinExistence type="inferred from homology"/>
<dbReference type="FunFam" id="3.10.260.40:FF:000001">
    <property type="entry name" value="BCL-6 corepressor isoform X2"/>
    <property type="match status" value="1"/>
</dbReference>
<evidence type="ECO:0000256" key="6">
    <source>
        <dbReference type="ARBA" id="ARBA00022843"/>
    </source>
</evidence>
<evidence type="ECO:0000259" key="15">
    <source>
        <dbReference type="Pfam" id="PF15808"/>
    </source>
</evidence>
<comment type="subcellular location">
    <subcellularLocation>
        <location evidence="1">Nucleus</location>
    </subcellularLocation>
</comment>
<dbReference type="Pfam" id="PF16553">
    <property type="entry name" value="PUFD"/>
    <property type="match status" value="1"/>
</dbReference>
<dbReference type="PROSITE" id="PS50088">
    <property type="entry name" value="ANK_REPEAT"/>
    <property type="match status" value="2"/>
</dbReference>
<dbReference type="InterPro" id="IPR032365">
    <property type="entry name" value="PUFD"/>
</dbReference>
<gene>
    <name evidence="17" type="primary">BCOR</name>
</gene>
<dbReference type="FunFam" id="1.25.40.20:FF:000032">
    <property type="entry name" value="BCL-6 corepressor isoform X1"/>
    <property type="match status" value="1"/>
</dbReference>
<reference evidence="17" key="1">
    <citation type="submission" date="2025-08" db="UniProtKB">
        <authorList>
            <consortium name="Ensembl"/>
        </authorList>
    </citation>
    <scope>IDENTIFICATION</scope>
</reference>
<dbReference type="Ensembl" id="ENSCCAT00000040714.1">
    <property type="protein sequence ID" value="ENSCCAP00000023213.1"/>
    <property type="gene ID" value="ENSCCAG00000029256.1"/>
</dbReference>
<dbReference type="GO" id="GO:0005634">
    <property type="term" value="C:nucleus"/>
    <property type="evidence" value="ECO:0007669"/>
    <property type="project" value="UniProtKB-SubCell"/>
</dbReference>
<dbReference type="Proteomes" id="UP000233040">
    <property type="component" value="Unassembled WGS sequence"/>
</dbReference>
<keyword evidence="11" id="KW-0539">Nucleus</keyword>
<dbReference type="InterPro" id="IPR002110">
    <property type="entry name" value="Ankyrin_rpt"/>
</dbReference>
<evidence type="ECO:0000256" key="12">
    <source>
        <dbReference type="ARBA" id="ARBA00034703"/>
    </source>
</evidence>
<feature type="domain" description="BCL-6 corepressor non-ankyrin-repeat" evidence="15">
    <location>
        <begin position="45"/>
        <end position="257"/>
    </location>
</feature>
<feature type="compositionally biased region" description="Polar residues" evidence="14">
    <location>
        <begin position="80"/>
        <end position="94"/>
    </location>
</feature>
<keyword evidence="18" id="KW-1185">Reference proteome</keyword>
<comment type="similarity">
    <text evidence="12">Belongs to the BCOR family.</text>
</comment>
<feature type="compositionally biased region" description="Basic and acidic residues" evidence="14">
    <location>
        <begin position="95"/>
        <end position="121"/>
    </location>
</feature>
<feature type="domain" description="BCL-6 corepressor PCGF1 binding" evidence="16">
    <location>
        <begin position="477"/>
        <end position="589"/>
    </location>
</feature>
<dbReference type="InterPro" id="IPR047144">
    <property type="entry name" value="BCOR-like"/>
</dbReference>
<dbReference type="AlphaFoldDB" id="A0A2K5R4Z9"/>
<evidence type="ECO:0000256" key="8">
    <source>
        <dbReference type="ARBA" id="ARBA00023015"/>
    </source>
</evidence>
<keyword evidence="3" id="KW-1017">Isopeptide bond</keyword>
<dbReference type="CDD" id="cd14261">
    <property type="entry name" value="PUFD"/>
    <property type="match status" value="1"/>
</dbReference>
<keyword evidence="8" id="KW-0805">Transcription regulation</keyword>
<feature type="compositionally biased region" description="Basic and acidic residues" evidence="14">
    <location>
        <begin position="20"/>
        <end position="34"/>
    </location>
</feature>
<dbReference type="InterPro" id="IPR031628">
    <property type="entry name" value="BCOR"/>
</dbReference>
<reference evidence="17" key="2">
    <citation type="submission" date="2025-09" db="UniProtKB">
        <authorList>
            <consortium name="Ensembl"/>
        </authorList>
    </citation>
    <scope>IDENTIFICATION</scope>
</reference>
<feature type="region of interest" description="Disordered" evidence="14">
    <location>
        <begin position="67"/>
        <end position="171"/>
    </location>
</feature>
<dbReference type="PROSITE" id="PS50297">
    <property type="entry name" value="ANK_REP_REGION"/>
    <property type="match status" value="2"/>
</dbReference>
<protein>
    <submittedName>
        <fullName evidence="17">BCL6 corepressor</fullName>
    </submittedName>
</protein>
<sequence length="624" mass="69941">MPPSPTLRVDRKRKVSGDSSHTETTTEKLPEDPLLKTMQKQLSVGLHPKKRRLMLFTKQWEQEVLAAESKPNLQSRKEVTQATQPEAIPQGTNITEEKPGRKRAETKGNRSWSEESLKPSDNEQGLPMFSGSPPMKSLSSTTSAGGKKQAQPSCAPASRPPAKQQKIKENQKTDVLCADEEEDCQAASLLQKYTDNSEKPSGKRLCKTKHLIPQEPRRGLSLTGEYYVENADGKVTVRRFRKRPEPSSDYDLSPAKQEPKPFDRLQQLLPASQSTQLPCSSSPQETIQSRPMPPEARRLIVNKNAGETLLQRAARLGYEEVVLYCLENKICDVNHRDNAGYCALHEACARGWLNIVRHLLEYGADVNCSAQDGTRPLHDAVENDHLEIVRLLLSYGADPTLATYSGRTIMKMTHSELMEKFLTDYLNDLQGRSDDDSGGSWDFYGSSVCEPDDESGYDVLANPPGPEDQDDDDDAYSDVFEFEFSETPLLPCYNIQVSVAQGPRNWLLLSDVLKKLKMSSRIFRCNFPNVEIVTIAEAEFYRQVSASLLFSCSKDLEAFNPESKELLDLVEFTNEIQTLLGSSVEWLHPSDLVSEDYWKSPQKAVGSTVEAKETDSKTSKKDLQ</sequence>
<evidence type="ECO:0000256" key="7">
    <source>
        <dbReference type="ARBA" id="ARBA00022853"/>
    </source>
</evidence>
<evidence type="ECO:0000256" key="4">
    <source>
        <dbReference type="ARBA" id="ARBA00022553"/>
    </source>
</evidence>
<dbReference type="InterPro" id="IPR036770">
    <property type="entry name" value="Ankyrin_rpt-contain_sf"/>
</dbReference>
<dbReference type="SMART" id="SM00248">
    <property type="entry name" value="ANK"/>
    <property type="match status" value="3"/>
</dbReference>
<accession>A0A2K5R4Z9</accession>
<feature type="region of interest" description="Disordered" evidence="14">
    <location>
        <begin position="1"/>
        <end position="36"/>
    </location>
</feature>
<evidence type="ECO:0000256" key="5">
    <source>
        <dbReference type="ARBA" id="ARBA00022737"/>
    </source>
</evidence>